<accession>A0ABP1PMJ9</accession>
<organism evidence="5 6">
    <name type="scientific">Orchesella dallaii</name>
    <dbReference type="NCBI Taxonomy" id="48710"/>
    <lineage>
        <taxon>Eukaryota</taxon>
        <taxon>Metazoa</taxon>
        <taxon>Ecdysozoa</taxon>
        <taxon>Arthropoda</taxon>
        <taxon>Hexapoda</taxon>
        <taxon>Collembola</taxon>
        <taxon>Entomobryomorpha</taxon>
        <taxon>Entomobryoidea</taxon>
        <taxon>Orchesellidae</taxon>
        <taxon>Orchesellinae</taxon>
        <taxon>Orchesella</taxon>
    </lineage>
</organism>
<dbReference type="InterPro" id="IPR020617">
    <property type="entry name" value="Thiolase_C"/>
</dbReference>
<keyword evidence="6" id="KW-1185">Reference proteome</keyword>
<dbReference type="Proteomes" id="UP001642540">
    <property type="component" value="Unassembled WGS sequence"/>
</dbReference>
<gene>
    <name evidence="5" type="ORF">ODALV1_LOCUS748</name>
</gene>
<dbReference type="SUPFAM" id="SSF53901">
    <property type="entry name" value="Thiolase-like"/>
    <property type="match status" value="1"/>
</dbReference>
<sequence length="86" mass="9012">MAMEDIALWEINEPFSLVALANIKMLQLNPDKVNIHGGAVCIGHPLGMSGTRIVVHLIHSLKPAEYGIAAISNGGGGASAILIQKL</sequence>
<evidence type="ECO:0000313" key="6">
    <source>
        <dbReference type="Proteomes" id="UP001642540"/>
    </source>
</evidence>
<dbReference type="InterPro" id="IPR016039">
    <property type="entry name" value="Thiolase-like"/>
</dbReference>
<keyword evidence="2" id="KW-0808">Transferase</keyword>
<dbReference type="Gene3D" id="3.40.47.10">
    <property type="match status" value="1"/>
</dbReference>
<dbReference type="PANTHER" id="PTHR18919">
    <property type="entry name" value="ACETYL-COA C-ACYLTRANSFERASE"/>
    <property type="match status" value="1"/>
</dbReference>
<reference evidence="5 6" key="1">
    <citation type="submission" date="2024-08" db="EMBL/GenBank/DDBJ databases">
        <authorList>
            <person name="Cucini C."/>
            <person name="Frati F."/>
        </authorList>
    </citation>
    <scope>NUCLEOTIDE SEQUENCE [LARGE SCALE GENOMIC DNA]</scope>
</reference>
<evidence type="ECO:0000313" key="5">
    <source>
        <dbReference type="EMBL" id="CAL8069394.1"/>
    </source>
</evidence>
<evidence type="ECO:0000256" key="3">
    <source>
        <dbReference type="ARBA" id="ARBA00023315"/>
    </source>
</evidence>
<evidence type="ECO:0000256" key="1">
    <source>
        <dbReference type="ARBA" id="ARBA00010982"/>
    </source>
</evidence>
<dbReference type="Pfam" id="PF02803">
    <property type="entry name" value="Thiolase_C"/>
    <property type="match status" value="1"/>
</dbReference>
<name>A0ABP1PMJ9_9HEXA</name>
<dbReference type="EMBL" id="CAXLJM020000004">
    <property type="protein sequence ID" value="CAL8069394.1"/>
    <property type="molecule type" value="Genomic_DNA"/>
</dbReference>
<comment type="caution">
    <text evidence="5">The sequence shown here is derived from an EMBL/GenBank/DDBJ whole genome shotgun (WGS) entry which is preliminary data.</text>
</comment>
<comment type="similarity">
    <text evidence="1">Belongs to the thiolase-like superfamily. Thiolase family.</text>
</comment>
<protein>
    <recommendedName>
        <fullName evidence="4">Thiolase C-terminal domain-containing protein</fullName>
    </recommendedName>
</protein>
<evidence type="ECO:0000256" key="2">
    <source>
        <dbReference type="ARBA" id="ARBA00022679"/>
    </source>
</evidence>
<feature type="domain" description="Thiolase C-terminal" evidence="4">
    <location>
        <begin position="2"/>
        <end position="85"/>
    </location>
</feature>
<proteinExistence type="inferred from homology"/>
<dbReference type="PANTHER" id="PTHR18919:SF156">
    <property type="entry name" value="ACETYL-COA ACETYLTRANSFERASE, MITOCHONDRIAL"/>
    <property type="match status" value="1"/>
</dbReference>
<evidence type="ECO:0000259" key="4">
    <source>
        <dbReference type="Pfam" id="PF02803"/>
    </source>
</evidence>
<keyword evidence="3" id="KW-0012">Acyltransferase</keyword>